<evidence type="ECO:0000313" key="2">
    <source>
        <dbReference type="EMBL" id="MUG45418.1"/>
    </source>
</evidence>
<accession>A0A7X3CM94</accession>
<evidence type="ECO:0000313" key="4">
    <source>
        <dbReference type="Proteomes" id="UP000447876"/>
    </source>
</evidence>
<dbReference type="Proteomes" id="UP000681290">
    <property type="component" value="Unassembled WGS sequence"/>
</dbReference>
<dbReference type="Proteomes" id="UP000447876">
    <property type="component" value="Unassembled WGS sequence"/>
</dbReference>
<proteinExistence type="predicted"/>
<dbReference type="AlphaFoldDB" id="A0A7X3CM94"/>
<evidence type="ECO:0000313" key="5">
    <source>
        <dbReference type="Proteomes" id="UP000681290"/>
    </source>
</evidence>
<dbReference type="KEGG" id="pwn:QNH46_18065"/>
<sequence length="84" mass="9811">MHELKMAVTLEQEVVIILDSGETMRGLPKWGADPKKVQLRTVEGAFWFLLEEIVHVTRIIPIDKIEKPRPAQTQAKRDRSYWIK</sequence>
<reference evidence="2 4" key="1">
    <citation type="submission" date="2019-11" db="EMBL/GenBank/DDBJ databases">
        <title>Draft genome sequences of five Paenibacillus species of dairy origin.</title>
        <authorList>
            <person name="Olajide A.M."/>
            <person name="Chen S."/>
            <person name="Lapointe G."/>
        </authorList>
    </citation>
    <scope>NUCLEOTIDE SEQUENCE [LARGE SCALE GENOMIC DNA]</scope>
    <source>
        <strain evidence="2 4">12CR55</strain>
    </source>
</reference>
<reference evidence="3" key="3">
    <citation type="submission" date="2023-05" db="EMBL/GenBank/DDBJ databases">
        <title>Comparative genomics of Bacillaceae isolates and their secondary metabolite potential.</title>
        <authorList>
            <person name="Song L."/>
            <person name="Nielsen L.J."/>
            <person name="Mohite O."/>
            <person name="Xu X."/>
            <person name="Weber T."/>
            <person name="Kovacs A.T."/>
        </authorList>
    </citation>
    <scope>NUCLEOTIDE SEQUENCE</scope>
    <source>
        <strain evidence="3">B2_4</strain>
    </source>
</reference>
<organism evidence="2 4">
    <name type="scientific">Paenibacillus woosongensis</name>
    <dbReference type="NCBI Taxonomy" id="307580"/>
    <lineage>
        <taxon>Bacteria</taxon>
        <taxon>Bacillati</taxon>
        <taxon>Bacillota</taxon>
        <taxon>Bacilli</taxon>
        <taxon>Bacillales</taxon>
        <taxon>Paenibacillaceae</taxon>
        <taxon>Paenibacillus</taxon>
    </lineage>
</organism>
<dbReference type="OrthoDB" id="2637164at2"/>
<reference evidence="1 5" key="2">
    <citation type="submission" date="2021-03" db="EMBL/GenBank/DDBJ databases">
        <title>Antimicrobial resistance genes in bacteria isolated from Japanese honey, and their potential for conferring macrolide and lincosamide resistance in the American foulbrood pathogen Paenibacillus larvae.</title>
        <authorList>
            <person name="Okamoto M."/>
            <person name="Kumagai M."/>
            <person name="Kanamori H."/>
            <person name="Takamatsu D."/>
        </authorList>
    </citation>
    <scope>NUCLEOTIDE SEQUENCE [LARGE SCALE GENOMIC DNA]</scope>
    <source>
        <strain evidence="1 5">J15TS10</strain>
    </source>
</reference>
<dbReference type="RefSeq" id="WP_155610750.1">
    <property type="nucleotide sequence ID" value="NZ_CP126084.1"/>
</dbReference>
<name>A0A7X3CM94_9BACL</name>
<dbReference type="EMBL" id="BOSM01000002">
    <property type="protein sequence ID" value="GIP57400.1"/>
    <property type="molecule type" value="Genomic_DNA"/>
</dbReference>
<protein>
    <submittedName>
        <fullName evidence="2">Uncharacterized protein</fullName>
    </submittedName>
</protein>
<evidence type="ECO:0000313" key="1">
    <source>
        <dbReference type="EMBL" id="GIP57400.1"/>
    </source>
</evidence>
<evidence type="ECO:0000313" key="3">
    <source>
        <dbReference type="EMBL" id="WHX48019.1"/>
    </source>
</evidence>
<dbReference type="Proteomes" id="UP001177943">
    <property type="component" value="Chromosome"/>
</dbReference>
<keyword evidence="5" id="KW-1185">Reference proteome</keyword>
<dbReference type="EMBL" id="WNZW01000002">
    <property type="protein sequence ID" value="MUG45418.1"/>
    <property type="molecule type" value="Genomic_DNA"/>
</dbReference>
<gene>
    <name evidence="2" type="ORF">GNP95_10445</name>
    <name evidence="1" type="ORF">J15TS10_12140</name>
    <name evidence="3" type="ORF">QNH46_18065</name>
</gene>
<dbReference type="EMBL" id="CP126084">
    <property type="protein sequence ID" value="WHX48019.1"/>
    <property type="molecule type" value="Genomic_DNA"/>
</dbReference>